<organism evidence="1 2">
    <name type="scientific">Flavobacterium degerlachei</name>
    <dbReference type="NCBI Taxonomy" id="229203"/>
    <lineage>
        <taxon>Bacteria</taxon>
        <taxon>Pseudomonadati</taxon>
        <taxon>Bacteroidota</taxon>
        <taxon>Flavobacteriia</taxon>
        <taxon>Flavobacteriales</taxon>
        <taxon>Flavobacteriaceae</taxon>
        <taxon>Flavobacterium</taxon>
    </lineage>
</organism>
<sequence>MTAELTYQIIMTLPENERVLLFDKLEPQMKKFDIGRLLSDDNQKLIEKREMIEFLIRTQFSKFKKS</sequence>
<keyword evidence="2" id="KW-1185">Reference proteome</keyword>
<evidence type="ECO:0000313" key="2">
    <source>
        <dbReference type="Proteomes" id="UP000198569"/>
    </source>
</evidence>
<protein>
    <submittedName>
        <fullName evidence="1">Uncharacterized protein</fullName>
    </submittedName>
</protein>
<dbReference type="Proteomes" id="UP000198569">
    <property type="component" value="Unassembled WGS sequence"/>
</dbReference>
<evidence type="ECO:0000313" key="1">
    <source>
        <dbReference type="EMBL" id="SDX53194.1"/>
    </source>
</evidence>
<proteinExistence type="predicted"/>
<reference evidence="2" key="1">
    <citation type="submission" date="2016-10" db="EMBL/GenBank/DDBJ databases">
        <authorList>
            <person name="Varghese N."/>
            <person name="Submissions S."/>
        </authorList>
    </citation>
    <scope>NUCLEOTIDE SEQUENCE [LARGE SCALE GENOMIC DNA]</scope>
    <source>
        <strain evidence="2">DSM 15718</strain>
    </source>
</reference>
<dbReference type="EMBL" id="FNMV01000011">
    <property type="protein sequence ID" value="SDX53194.1"/>
    <property type="molecule type" value="Genomic_DNA"/>
</dbReference>
<name>A0A1H3CHZ1_9FLAO</name>
<accession>A0A1H3CHZ1</accession>
<dbReference type="RefSeq" id="WP_091433662.1">
    <property type="nucleotide sequence ID" value="NZ_FNMV01000011.1"/>
</dbReference>
<gene>
    <name evidence="1" type="ORF">SAMN05444338_111109</name>
</gene>
<dbReference type="OrthoDB" id="1377074at2"/>
<dbReference type="STRING" id="229203.SAMN05444338_111109"/>
<dbReference type="AlphaFoldDB" id="A0A1H3CHZ1"/>